<evidence type="ECO:0008006" key="4">
    <source>
        <dbReference type="Google" id="ProtNLM"/>
    </source>
</evidence>
<name>A0A365PNW3_9GAMM</name>
<keyword evidence="1" id="KW-0472">Membrane</keyword>
<comment type="caution">
    <text evidence="2">The sequence shown here is derived from an EMBL/GenBank/DDBJ whole genome shotgun (WGS) entry which is preliminary data.</text>
</comment>
<protein>
    <recommendedName>
        <fullName evidence="4">DUF2970 domain-containing protein</fullName>
    </recommendedName>
</protein>
<reference evidence="2 3" key="1">
    <citation type="submission" date="2018-06" db="EMBL/GenBank/DDBJ databases">
        <title>Whole genome sequencing of four bacterial strains from South Shetland trench revealing bio-synthetic gene clusters.</title>
        <authorList>
            <person name="Abdel-Mageed W.M."/>
            <person name="Lehri B."/>
            <person name="Jarmusch S.A."/>
            <person name="Miranda K."/>
            <person name="Goodfellow M."/>
            <person name="Jaspars M."/>
            <person name="Karlyshev A.V."/>
        </authorList>
    </citation>
    <scope>NUCLEOTIDE SEQUENCE [LARGE SCALE GENOMIC DNA]</scope>
    <source>
        <strain evidence="2 3">SST2</strain>
    </source>
</reference>
<accession>A0A365PNW3</accession>
<proteinExistence type="predicted"/>
<evidence type="ECO:0000256" key="1">
    <source>
        <dbReference type="SAM" id="Phobius"/>
    </source>
</evidence>
<dbReference type="EMBL" id="QNTV01000029">
    <property type="protein sequence ID" value="RBA51602.1"/>
    <property type="molecule type" value="Genomic_DNA"/>
</dbReference>
<gene>
    <name evidence="2" type="ORF">DQ403_22150</name>
</gene>
<organism evidence="2 3">
    <name type="scientific">Stutzerimonas zhaodongensis</name>
    <dbReference type="NCBI Taxonomy" id="1176257"/>
    <lineage>
        <taxon>Bacteria</taxon>
        <taxon>Pseudomonadati</taxon>
        <taxon>Pseudomonadota</taxon>
        <taxon>Gammaproteobacteria</taxon>
        <taxon>Pseudomonadales</taxon>
        <taxon>Pseudomonadaceae</taxon>
        <taxon>Stutzerimonas</taxon>
    </lineage>
</organism>
<keyword evidence="1" id="KW-1133">Transmembrane helix</keyword>
<dbReference type="Proteomes" id="UP000252554">
    <property type="component" value="Unassembled WGS sequence"/>
</dbReference>
<evidence type="ECO:0000313" key="2">
    <source>
        <dbReference type="EMBL" id="RBA51602.1"/>
    </source>
</evidence>
<feature type="transmembrane region" description="Helical" evidence="1">
    <location>
        <begin position="12"/>
        <end position="29"/>
    </location>
</feature>
<dbReference type="AlphaFoldDB" id="A0A365PNW3"/>
<feature type="transmembrane region" description="Helical" evidence="1">
    <location>
        <begin position="35"/>
        <end position="62"/>
    </location>
</feature>
<sequence>METIIGLMFEVALRGLGLWVLKVLTYGRYKDTNSYLYFLPTFVGFLCIVLLLLLILVIAAGLKASATT</sequence>
<keyword evidence="1" id="KW-0812">Transmembrane</keyword>
<evidence type="ECO:0000313" key="3">
    <source>
        <dbReference type="Proteomes" id="UP000252554"/>
    </source>
</evidence>